<feature type="region of interest" description="Disordered" evidence="7">
    <location>
        <begin position="221"/>
        <end position="253"/>
    </location>
</feature>
<dbReference type="OrthoDB" id="4045at2"/>
<dbReference type="EMBL" id="FOYW01000001">
    <property type="protein sequence ID" value="SFR66921.1"/>
    <property type="molecule type" value="Genomic_DNA"/>
</dbReference>
<evidence type="ECO:0000256" key="6">
    <source>
        <dbReference type="RuleBase" id="RU004057"/>
    </source>
</evidence>
<dbReference type="Pfam" id="PF01618">
    <property type="entry name" value="MotA_ExbB"/>
    <property type="match status" value="1"/>
</dbReference>
<dbReference type="AlphaFoldDB" id="A0A1I6IJR0"/>
<feature type="transmembrane region" description="Helical" evidence="8">
    <location>
        <begin position="127"/>
        <end position="148"/>
    </location>
</feature>
<keyword evidence="11" id="KW-1185">Reference proteome</keyword>
<evidence type="ECO:0000256" key="3">
    <source>
        <dbReference type="ARBA" id="ARBA00022692"/>
    </source>
</evidence>
<evidence type="ECO:0000313" key="11">
    <source>
        <dbReference type="Proteomes" id="UP000198644"/>
    </source>
</evidence>
<evidence type="ECO:0000259" key="9">
    <source>
        <dbReference type="Pfam" id="PF01618"/>
    </source>
</evidence>
<dbReference type="Proteomes" id="UP000198644">
    <property type="component" value="Unassembled WGS sequence"/>
</dbReference>
<keyword evidence="5 8" id="KW-0472">Membrane</keyword>
<keyword evidence="6" id="KW-0813">Transport</keyword>
<dbReference type="GO" id="GO:0017038">
    <property type="term" value="P:protein import"/>
    <property type="evidence" value="ECO:0007669"/>
    <property type="project" value="TreeGrafter"/>
</dbReference>
<sequence length="253" mass="26598">MPESTQLASLDTPLQSLIAMGGPVMYVLLGLALVGTLTFFYLVLTGALYAPRSGGRVKQDVAKWKQTGAENPPPAPRAFFARCNPMHELTRRAMVGVANREPLGALRETVAQGAQKALQPFEAPLKIIEVIAALAPLLGLLGTVMGMMEAFSAMATTEGRASASQLSGGIYEALTTTAAGLIIAIPFAAIAAWVEFRLRRLNSQMNERLLDILNASPAVQSPVAQPSAQNRSRPVSEAGGAAYTGSRVAHATG</sequence>
<keyword evidence="2" id="KW-1003">Cell membrane</keyword>
<evidence type="ECO:0000256" key="7">
    <source>
        <dbReference type="SAM" id="MobiDB-lite"/>
    </source>
</evidence>
<proteinExistence type="inferred from homology"/>
<protein>
    <submittedName>
        <fullName evidence="10">Outer membrane transport energization protein ExbB</fullName>
    </submittedName>
</protein>
<feature type="transmembrane region" description="Helical" evidence="8">
    <location>
        <begin position="168"/>
        <end position="194"/>
    </location>
</feature>
<name>A0A1I6IJR0_9GAMM</name>
<dbReference type="InterPro" id="IPR050790">
    <property type="entry name" value="ExbB/TolQ_transport"/>
</dbReference>
<keyword evidence="4 8" id="KW-1133">Transmembrane helix</keyword>
<evidence type="ECO:0000313" key="10">
    <source>
        <dbReference type="EMBL" id="SFR66921.1"/>
    </source>
</evidence>
<gene>
    <name evidence="10" type="ORF">SAMN05216203_2393</name>
</gene>
<keyword evidence="3 8" id="KW-0812">Transmembrane</keyword>
<dbReference type="InterPro" id="IPR002898">
    <property type="entry name" value="MotA_ExbB_proton_chnl"/>
</dbReference>
<keyword evidence="6" id="KW-0653">Protein transport</keyword>
<dbReference type="STRING" id="650891.SAMN05216203_2393"/>
<accession>A0A1I6IJR0</accession>
<evidence type="ECO:0000256" key="1">
    <source>
        <dbReference type="ARBA" id="ARBA00004651"/>
    </source>
</evidence>
<evidence type="ECO:0000256" key="4">
    <source>
        <dbReference type="ARBA" id="ARBA00022989"/>
    </source>
</evidence>
<reference evidence="10 11" key="1">
    <citation type="submission" date="2016-10" db="EMBL/GenBank/DDBJ databases">
        <authorList>
            <person name="de Groot N.N."/>
        </authorList>
    </citation>
    <scope>NUCLEOTIDE SEQUENCE [LARGE SCALE GENOMIC DNA]</scope>
    <source>
        <strain evidence="10 11">CGMCC 1.9167</strain>
    </source>
</reference>
<comment type="subcellular location">
    <subcellularLocation>
        <location evidence="1">Cell membrane</location>
        <topology evidence="1">Multi-pass membrane protein</topology>
    </subcellularLocation>
    <subcellularLocation>
        <location evidence="6">Membrane</location>
        <topology evidence="6">Multi-pass membrane protein</topology>
    </subcellularLocation>
</comment>
<dbReference type="PANTHER" id="PTHR30625:SF11">
    <property type="entry name" value="MOTA_TOLQ_EXBB PROTON CHANNEL DOMAIN-CONTAINING PROTEIN"/>
    <property type="match status" value="1"/>
</dbReference>
<dbReference type="GO" id="GO:0005886">
    <property type="term" value="C:plasma membrane"/>
    <property type="evidence" value="ECO:0007669"/>
    <property type="project" value="UniProtKB-SubCell"/>
</dbReference>
<comment type="similarity">
    <text evidence="6">Belongs to the exbB/tolQ family.</text>
</comment>
<dbReference type="RefSeq" id="WP_092012631.1">
    <property type="nucleotide sequence ID" value="NZ_FOYW01000001.1"/>
</dbReference>
<evidence type="ECO:0000256" key="8">
    <source>
        <dbReference type="SAM" id="Phobius"/>
    </source>
</evidence>
<feature type="domain" description="MotA/TolQ/ExbB proton channel" evidence="9">
    <location>
        <begin position="85"/>
        <end position="206"/>
    </location>
</feature>
<feature type="compositionally biased region" description="Polar residues" evidence="7">
    <location>
        <begin position="221"/>
        <end position="233"/>
    </location>
</feature>
<evidence type="ECO:0000256" key="5">
    <source>
        <dbReference type="ARBA" id="ARBA00023136"/>
    </source>
</evidence>
<organism evidence="10 11">
    <name type="scientific">Marinobacter daqiaonensis</name>
    <dbReference type="NCBI Taxonomy" id="650891"/>
    <lineage>
        <taxon>Bacteria</taxon>
        <taxon>Pseudomonadati</taxon>
        <taxon>Pseudomonadota</taxon>
        <taxon>Gammaproteobacteria</taxon>
        <taxon>Pseudomonadales</taxon>
        <taxon>Marinobacteraceae</taxon>
        <taxon>Marinobacter</taxon>
    </lineage>
</organism>
<dbReference type="PANTHER" id="PTHR30625">
    <property type="entry name" value="PROTEIN TOLQ"/>
    <property type="match status" value="1"/>
</dbReference>
<evidence type="ECO:0000256" key="2">
    <source>
        <dbReference type="ARBA" id="ARBA00022475"/>
    </source>
</evidence>
<feature type="transmembrane region" description="Helical" evidence="8">
    <location>
        <begin position="24"/>
        <end position="50"/>
    </location>
</feature>